<protein>
    <recommendedName>
        <fullName evidence="1">DUF3291 domain-containing protein</fullName>
    </recommendedName>
</protein>
<evidence type="ECO:0000313" key="2">
    <source>
        <dbReference type="EMBL" id="GAA3976985.1"/>
    </source>
</evidence>
<dbReference type="SUPFAM" id="SSF54909">
    <property type="entry name" value="Dimeric alpha+beta barrel"/>
    <property type="match status" value="1"/>
</dbReference>
<sequence>MTVWRDPNALTAFMYQGRHREMLSRRNEWFERVAEVMTALWWVPAGHRPTIAEAEARLLHLRANGPTPHAFTLRKSFPAGSDAGADAAAVSGTVEPVAGEVPEGLGCPA</sequence>
<dbReference type="EMBL" id="BAAAZX010000001">
    <property type="protein sequence ID" value="GAA3976985.1"/>
    <property type="molecule type" value="Genomic_DNA"/>
</dbReference>
<name>A0ABP7Q684_9ACTN</name>
<dbReference type="InterPro" id="IPR021708">
    <property type="entry name" value="DUF3291"/>
</dbReference>
<comment type="caution">
    <text evidence="2">The sequence shown here is derived from an EMBL/GenBank/DDBJ whole genome shotgun (WGS) entry which is preliminary data.</text>
</comment>
<feature type="domain" description="DUF3291" evidence="1">
    <location>
        <begin position="1"/>
        <end position="75"/>
    </location>
</feature>
<accession>A0ABP7Q684</accession>
<organism evidence="2 3">
    <name type="scientific">Streptomyces plumbiresistens</name>
    <dbReference type="NCBI Taxonomy" id="511811"/>
    <lineage>
        <taxon>Bacteria</taxon>
        <taxon>Bacillati</taxon>
        <taxon>Actinomycetota</taxon>
        <taxon>Actinomycetes</taxon>
        <taxon>Kitasatosporales</taxon>
        <taxon>Streptomycetaceae</taxon>
        <taxon>Streptomyces</taxon>
    </lineage>
</organism>
<evidence type="ECO:0000313" key="3">
    <source>
        <dbReference type="Proteomes" id="UP001500456"/>
    </source>
</evidence>
<reference evidence="3" key="1">
    <citation type="journal article" date="2019" name="Int. J. Syst. Evol. Microbiol.">
        <title>The Global Catalogue of Microorganisms (GCM) 10K type strain sequencing project: providing services to taxonomists for standard genome sequencing and annotation.</title>
        <authorList>
            <consortium name="The Broad Institute Genomics Platform"/>
            <consortium name="The Broad Institute Genome Sequencing Center for Infectious Disease"/>
            <person name="Wu L."/>
            <person name="Ma J."/>
        </authorList>
    </citation>
    <scope>NUCLEOTIDE SEQUENCE [LARGE SCALE GENOMIC DNA]</scope>
    <source>
        <strain evidence="3">JCM 16924</strain>
    </source>
</reference>
<proteinExistence type="predicted"/>
<gene>
    <name evidence="2" type="ORF">GCM10022232_05710</name>
</gene>
<dbReference type="Proteomes" id="UP001500456">
    <property type="component" value="Unassembled WGS sequence"/>
</dbReference>
<dbReference type="InterPro" id="IPR011008">
    <property type="entry name" value="Dimeric_a/b-barrel"/>
</dbReference>
<evidence type="ECO:0000259" key="1">
    <source>
        <dbReference type="Pfam" id="PF11695"/>
    </source>
</evidence>
<keyword evidence="3" id="KW-1185">Reference proteome</keyword>
<dbReference type="Pfam" id="PF11695">
    <property type="entry name" value="DUF3291"/>
    <property type="match status" value="1"/>
</dbReference>